<keyword evidence="4 5" id="KW-0472">Membrane</keyword>
<dbReference type="AlphaFoldDB" id="A0A4R7RUS7"/>
<gene>
    <name evidence="7" type="ORF">EI77_03314</name>
</gene>
<evidence type="ECO:0000256" key="4">
    <source>
        <dbReference type="ARBA" id="ARBA00023136"/>
    </source>
</evidence>
<dbReference type="InterPro" id="IPR007267">
    <property type="entry name" value="GtrA_DPMS_TM"/>
</dbReference>
<keyword evidence="2 5" id="KW-0812">Transmembrane</keyword>
<feature type="domain" description="GtrA/DPMS transmembrane" evidence="6">
    <location>
        <begin position="37"/>
        <end position="165"/>
    </location>
</feature>
<protein>
    <submittedName>
        <fullName evidence="7">GtrA-like protein</fullName>
    </submittedName>
</protein>
<keyword evidence="8" id="KW-1185">Reference proteome</keyword>
<name>A0A4R7RUS7_9BACT</name>
<evidence type="ECO:0000313" key="7">
    <source>
        <dbReference type="EMBL" id="TDU68197.1"/>
    </source>
</evidence>
<reference evidence="7 8" key="1">
    <citation type="submission" date="2019-03" db="EMBL/GenBank/DDBJ databases">
        <title>Genomic Encyclopedia of Archaeal and Bacterial Type Strains, Phase II (KMG-II): from individual species to whole genera.</title>
        <authorList>
            <person name="Goeker M."/>
        </authorList>
    </citation>
    <scope>NUCLEOTIDE SEQUENCE [LARGE SCALE GENOMIC DNA]</scope>
    <source>
        <strain evidence="7 8">ATCC 25309</strain>
    </source>
</reference>
<dbReference type="RefSeq" id="WP_133796334.1">
    <property type="nucleotide sequence ID" value="NZ_SOCA01000006.1"/>
</dbReference>
<organism evidence="7 8">
    <name type="scientific">Prosthecobacter fusiformis</name>
    <dbReference type="NCBI Taxonomy" id="48464"/>
    <lineage>
        <taxon>Bacteria</taxon>
        <taxon>Pseudomonadati</taxon>
        <taxon>Verrucomicrobiota</taxon>
        <taxon>Verrucomicrobiia</taxon>
        <taxon>Verrucomicrobiales</taxon>
        <taxon>Verrucomicrobiaceae</taxon>
        <taxon>Prosthecobacter</taxon>
    </lineage>
</organism>
<accession>A0A4R7RUS7</accession>
<dbReference type="GO" id="GO:0000271">
    <property type="term" value="P:polysaccharide biosynthetic process"/>
    <property type="evidence" value="ECO:0007669"/>
    <property type="project" value="InterPro"/>
</dbReference>
<feature type="transmembrane region" description="Helical" evidence="5">
    <location>
        <begin position="139"/>
        <end position="159"/>
    </location>
</feature>
<comment type="caution">
    <text evidence="7">The sequence shown here is derived from an EMBL/GenBank/DDBJ whole genome shotgun (WGS) entry which is preliminary data.</text>
</comment>
<evidence type="ECO:0000313" key="8">
    <source>
        <dbReference type="Proteomes" id="UP000295662"/>
    </source>
</evidence>
<sequence>MFAQLSSLTQFVRDNDWRTILAHVNSRDAHPLLQFIKYGICGLGAFITHQLIWFPLSMWVFPAFDHSLPDATRAMNTAISNLIAVFFSTTVAYVTNIMWVFKSGRHSRTVEIASFFIISAISFSGGLLAGPWLIKVFGISTWIAQGSMAVTSVLINYVCRKLFIFKH</sequence>
<feature type="transmembrane region" description="Helical" evidence="5">
    <location>
        <begin position="113"/>
        <end position="133"/>
    </location>
</feature>
<proteinExistence type="predicted"/>
<keyword evidence="3 5" id="KW-1133">Transmembrane helix</keyword>
<feature type="transmembrane region" description="Helical" evidence="5">
    <location>
        <begin position="35"/>
        <end position="58"/>
    </location>
</feature>
<evidence type="ECO:0000256" key="5">
    <source>
        <dbReference type="SAM" id="Phobius"/>
    </source>
</evidence>
<evidence type="ECO:0000256" key="2">
    <source>
        <dbReference type="ARBA" id="ARBA00022692"/>
    </source>
</evidence>
<comment type="subcellular location">
    <subcellularLocation>
        <location evidence="1">Membrane</location>
        <topology evidence="1">Multi-pass membrane protein</topology>
    </subcellularLocation>
</comment>
<evidence type="ECO:0000259" key="6">
    <source>
        <dbReference type="Pfam" id="PF04138"/>
    </source>
</evidence>
<dbReference type="OrthoDB" id="194726at2"/>
<dbReference type="Pfam" id="PF04138">
    <property type="entry name" value="GtrA_DPMS_TM"/>
    <property type="match status" value="1"/>
</dbReference>
<dbReference type="EMBL" id="SOCA01000006">
    <property type="protein sequence ID" value="TDU68197.1"/>
    <property type="molecule type" value="Genomic_DNA"/>
</dbReference>
<evidence type="ECO:0000256" key="3">
    <source>
        <dbReference type="ARBA" id="ARBA00022989"/>
    </source>
</evidence>
<dbReference type="GO" id="GO:0016020">
    <property type="term" value="C:membrane"/>
    <property type="evidence" value="ECO:0007669"/>
    <property type="project" value="UniProtKB-SubCell"/>
</dbReference>
<evidence type="ECO:0000256" key="1">
    <source>
        <dbReference type="ARBA" id="ARBA00004141"/>
    </source>
</evidence>
<dbReference type="Proteomes" id="UP000295662">
    <property type="component" value="Unassembled WGS sequence"/>
</dbReference>
<feature type="transmembrane region" description="Helical" evidence="5">
    <location>
        <begin position="78"/>
        <end position="101"/>
    </location>
</feature>